<dbReference type="FunFam" id="1.10.287.130:FF:000038">
    <property type="entry name" value="Sensory transduction histidine kinase"/>
    <property type="match status" value="1"/>
</dbReference>
<dbReference type="InterPro" id="IPR001789">
    <property type="entry name" value="Sig_transdc_resp-reg_receiver"/>
</dbReference>
<evidence type="ECO:0000256" key="11">
    <source>
        <dbReference type="ARBA" id="ARBA00023306"/>
    </source>
</evidence>
<feature type="modified residue" description="4-aspartylphosphate" evidence="12">
    <location>
        <position position="582"/>
    </location>
</feature>
<keyword evidence="14" id="KW-0812">Transmembrane</keyword>
<comment type="catalytic activity">
    <reaction evidence="1">
        <text>ATP + protein L-histidine = ADP + protein N-phospho-L-histidine.</text>
        <dbReference type="EC" id="2.7.13.3"/>
    </reaction>
</comment>
<dbReference type="InterPro" id="IPR003661">
    <property type="entry name" value="HisK_dim/P_dom"/>
</dbReference>
<evidence type="ECO:0000313" key="18">
    <source>
        <dbReference type="EMBL" id="SEH04374.1"/>
    </source>
</evidence>
<feature type="domain" description="Histidine kinase" evidence="15">
    <location>
        <begin position="283"/>
        <end position="507"/>
    </location>
</feature>
<evidence type="ECO:0000256" key="14">
    <source>
        <dbReference type="SAM" id="Phobius"/>
    </source>
</evidence>
<comment type="subcellular location">
    <subcellularLocation>
        <location evidence="2">Membrane</location>
    </subcellularLocation>
</comment>
<reference evidence="18 19" key="1">
    <citation type="submission" date="2016-10" db="EMBL/GenBank/DDBJ databases">
        <authorList>
            <person name="de Groot N.N."/>
        </authorList>
    </citation>
    <scope>NUCLEOTIDE SEQUENCE [LARGE SCALE GENOMIC DNA]</scope>
    <source>
        <strain evidence="18">MBHS1</strain>
    </source>
</reference>
<dbReference type="OrthoDB" id="9797243at2"/>
<proteinExistence type="predicted"/>
<dbReference type="InterPro" id="IPR036890">
    <property type="entry name" value="HATPase_C_sf"/>
</dbReference>
<dbReference type="SUPFAM" id="SSF52172">
    <property type="entry name" value="CheY-like"/>
    <property type="match status" value="1"/>
</dbReference>
<dbReference type="SUPFAM" id="SSF158472">
    <property type="entry name" value="HAMP domain-like"/>
    <property type="match status" value="1"/>
</dbReference>
<evidence type="ECO:0000259" key="16">
    <source>
        <dbReference type="PROSITE" id="PS50110"/>
    </source>
</evidence>
<organism evidence="18 19">
    <name type="scientific">Candidatus Venteria ishoeyi</name>
    <dbReference type="NCBI Taxonomy" id="1899563"/>
    <lineage>
        <taxon>Bacteria</taxon>
        <taxon>Pseudomonadati</taxon>
        <taxon>Pseudomonadota</taxon>
        <taxon>Gammaproteobacteria</taxon>
        <taxon>Thiotrichales</taxon>
        <taxon>Thiotrichaceae</taxon>
        <taxon>Venteria</taxon>
    </lineage>
</organism>
<keyword evidence="9" id="KW-0902">Two-component regulatory system</keyword>
<evidence type="ECO:0000256" key="6">
    <source>
        <dbReference type="ARBA" id="ARBA00022741"/>
    </source>
</evidence>
<dbReference type="GO" id="GO:0016020">
    <property type="term" value="C:membrane"/>
    <property type="evidence" value="ECO:0007669"/>
    <property type="project" value="UniProtKB-SubCell"/>
</dbReference>
<dbReference type="Gene3D" id="6.10.340.10">
    <property type="match status" value="1"/>
</dbReference>
<dbReference type="Pfam" id="PF00512">
    <property type="entry name" value="HisKA"/>
    <property type="match status" value="1"/>
</dbReference>
<dbReference type="Pfam" id="PF00072">
    <property type="entry name" value="Response_reg"/>
    <property type="match status" value="1"/>
</dbReference>
<dbReference type="Gene3D" id="1.10.287.130">
    <property type="match status" value="1"/>
</dbReference>
<keyword evidence="13" id="KW-0175">Coiled coil</keyword>
<evidence type="ECO:0000256" key="1">
    <source>
        <dbReference type="ARBA" id="ARBA00000085"/>
    </source>
</evidence>
<feature type="domain" description="HAMP" evidence="17">
    <location>
        <begin position="170"/>
        <end position="222"/>
    </location>
</feature>
<keyword evidence="5 18" id="KW-0808">Transferase</keyword>
<keyword evidence="6" id="KW-0547">Nucleotide-binding</keyword>
<keyword evidence="19" id="KW-1185">Reference proteome</keyword>
<dbReference type="RefSeq" id="WP_103918445.1">
    <property type="nucleotide sequence ID" value="NZ_FMSV02000046.1"/>
</dbReference>
<dbReference type="InterPro" id="IPR005467">
    <property type="entry name" value="His_kinase_dom"/>
</dbReference>
<dbReference type="AlphaFoldDB" id="A0A1H6F5W5"/>
<dbReference type="EMBL" id="FMSV02000046">
    <property type="protein sequence ID" value="SEH04374.1"/>
    <property type="molecule type" value="Genomic_DNA"/>
</dbReference>
<feature type="coiled-coil region" evidence="13">
    <location>
        <begin position="224"/>
        <end position="262"/>
    </location>
</feature>
<feature type="transmembrane region" description="Helical" evidence="14">
    <location>
        <begin position="12"/>
        <end position="35"/>
    </location>
</feature>
<evidence type="ECO:0000256" key="3">
    <source>
        <dbReference type="ARBA" id="ARBA00012438"/>
    </source>
</evidence>
<dbReference type="SMART" id="SM00448">
    <property type="entry name" value="REC"/>
    <property type="match status" value="1"/>
</dbReference>
<sequence length="741" mass="83664">MFKAISRGIGRRFAIYILLFSSIITLVITAIQLLYDYHRDISILEARLQEIEIIYQDTLSTSVWVHNEEGLQLQLESMLRLPAIIYAQVKDELGQEKTYKGKHRAQRVIHHTFKLNHIHRDKTIALGEVVVLADLDVVYQHLIDKLVVILISQGIKTFLVSLFILFLFHLLIGRYLSRLATTARKISTGAFKSRLNIGHNDELSDVSQAFNDMTHELNMNMAKLKQEIAQRRNAQHNLEIYKDQLEDRVREKTADLLQTNQALQHAKEIAEFANQAKSDFLSNMSHELRTPLHAILGFAQLLEDDPQATQEQQEMLAIINRSGQHLLSLINDVLDMSKIEAGRMTVNEEVINLSQMLQDIGDMMSIRAKNNNIQLLWELNPILPAFIKTDAGKLRQILINLLGNAIKFTQEGRVSVCVQTHCEENTPGAKCQLRIEIEDSGIGIDKAHLESIFETFVQAGTSSVNAKGTGLGLPITRHYIQLLGGDITVMSQPGKGSLFKFHIAVTLADAVDVEMPSPPLQVFRLVPEQAVPRILIVEDVQESRLLLKKLLVEAGFNVQEADNGQEALQCFEQWQPHFIWMDMRMPVMDGYEASKRIRAMPGGKETIIAALTASAFKSQKQEIIALGCDDFVRKPFREEEIFDCMARHLNLNYIYKSEDLSPKETQAKTSLEPALIVSALAELPDDLRAELAQALKELDVNAVLDAVQHIAENDAVLAEAIMPYANNFQYEQLECFLAPKI</sequence>
<dbReference type="PANTHER" id="PTHR45339">
    <property type="entry name" value="HYBRID SIGNAL TRANSDUCTION HISTIDINE KINASE J"/>
    <property type="match status" value="1"/>
</dbReference>
<dbReference type="SUPFAM" id="SSF47384">
    <property type="entry name" value="Homodimeric domain of signal transducing histidine kinase"/>
    <property type="match status" value="1"/>
</dbReference>
<keyword evidence="7" id="KW-0418">Kinase</keyword>
<dbReference type="PANTHER" id="PTHR45339:SF1">
    <property type="entry name" value="HYBRID SIGNAL TRANSDUCTION HISTIDINE KINASE J"/>
    <property type="match status" value="1"/>
</dbReference>
<evidence type="ECO:0000256" key="8">
    <source>
        <dbReference type="ARBA" id="ARBA00022840"/>
    </source>
</evidence>
<dbReference type="PROSITE" id="PS50885">
    <property type="entry name" value="HAMP"/>
    <property type="match status" value="1"/>
</dbReference>
<dbReference type="InterPro" id="IPR011006">
    <property type="entry name" value="CheY-like_superfamily"/>
</dbReference>
<keyword evidence="11" id="KW-0131">Cell cycle</keyword>
<dbReference type="Pfam" id="PF17149">
    <property type="entry name" value="CHASE5"/>
    <property type="match status" value="1"/>
</dbReference>
<evidence type="ECO:0000259" key="17">
    <source>
        <dbReference type="PROSITE" id="PS50885"/>
    </source>
</evidence>
<dbReference type="SMART" id="SM00388">
    <property type="entry name" value="HisKA"/>
    <property type="match status" value="1"/>
</dbReference>
<dbReference type="Proteomes" id="UP000236724">
    <property type="component" value="Unassembled WGS sequence"/>
</dbReference>
<dbReference type="PROSITE" id="PS50109">
    <property type="entry name" value="HIS_KIN"/>
    <property type="match status" value="1"/>
</dbReference>
<evidence type="ECO:0000256" key="13">
    <source>
        <dbReference type="SAM" id="Coils"/>
    </source>
</evidence>
<dbReference type="InterPro" id="IPR003594">
    <property type="entry name" value="HATPase_dom"/>
</dbReference>
<dbReference type="SMART" id="SM00304">
    <property type="entry name" value="HAMP"/>
    <property type="match status" value="1"/>
</dbReference>
<evidence type="ECO:0000256" key="7">
    <source>
        <dbReference type="ARBA" id="ARBA00022777"/>
    </source>
</evidence>
<evidence type="ECO:0000256" key="10">
    <source>
        <dbReference type="ARBA" id="ARBA00023136"/>
    </source>
</evidence>
<evidence type="ECO:0000256" key="9">
    <source>
        <dbReference type="ARBA" id="ARBA00023012"/>
    </source>
</evidence>
<dbReference type="CDD" id="cd06225">
    <property type="entry name" value="HAMP"/>
    <property type="match status" value="1"/>
</dbReference>
<accession>A0A1H6F5W5</accession>
<dbReference type="CDD" id="cd16922">
    <property type="entry name" value="HATPase_EvgS-ArcB-TorS-like"/>
    <property type="match status" value="1"/>
</dbReference>
<dbReference type="FunFam" id="3.30.565.10:FF:000010">
    <property type="entry name" value="Sensor histidine kinase RcsC"/>
    <property type="match status" value="1"/>
</dbReference>
<keyword evidence="8" id="KW-0067">ATP-binding</keyword>
<dbReference type="InterPro" id="IPR036097">
    <property type="entry name" value="HisK_dim/P_sf"/>
</dbReference>
<evidence type="ECO:0000256" key="12">
    <source>
        <dbReference type="PROSITE-ProRule" id="PRU00169"/>
    </source>
</evidence>
<dbReference type="EC" id="2.7.13.3" evidence="3"/>
<keyword evidence="10 14" id="KW-0472">Membrane</keyword>
<feature type="domain" description="Response regulatory" evidence="16">
    <location>
        <begin position="533"/>
        <end position="649"/>
    </location>
</feature>
<dbReference type="Gene3D" id="3.30.565.10">
    <property type="entry name" value="Histidine kinase-like ATPase, C-terminal domain"/>
    <property type="match status" value="1"/>
</dbReference>
<evidence type="ECO:0000259" key="15">
    <source>
        <dbReference type="PROSITE" id="PS50109"/>
    </source>
</evidence>
<name>A0A1H6F5W5_9GAMM</name>
<dbReference type="SUPFAM" id="SSF55874">
    <property type="entry name" value="ATPase domain of HSP90 chaperone/DNA topoisomerase II/histidine kinase"/>
    <property type="match status" value="1"/>
</dbReference>
<dbReference type="Pfam" id="PF02518">
    <property type="entry name" value="HATPase_c"/>
    <property type="match status" value="1"/>
</dbReference>
<gene>
    <name evidence="18" type="primary">arcB_2</name>
    <name evidence="18" type="ORF">MBHS_00220</name>
</gene>
<dbReference type="PROSITE" id="PS50110">
    <property type="entry name" value="RESPONSE_REGULATORY"/>
    <property type="match status" value="1"/>
</dbReference>
<dbReference type="InterPro" id="IPR004358">
    <property type="entry name" value="Sig_transdc_His_kin-like_C"/>
</dbReference>
<dbReference type="PRINTS" id="PR00344">
    <property type="entry name" value="BCTRLSENSOR"/>
</dbReference>
<evidence type="ECO:0000313" key="19">
    <source>
        <dbReference type="Proteomes" id="UP000236724"/>
    </source>
</evidence>
<dbReference type="Gene3D" id="3.40.50.2300">
    <property type="match status" value="1"/>
</dbReference>
<evidence type="ECO:0000256" key="5">
    <source>
        <dbReference type="ARBA" id="ARBA00022679"/>
    </source>
</evidence>
<dbReference type="GO" id="GO:0005524">
    <property type="term" value="F:ATP binding"/>
    <property type="evidence" value="ECO:0007669"/>
    <property type="project" value="UniProtKB-KW"/>
</dbReference>
<protein>
    <recommendedName>
        <fullName evidence="3">histidine kinase</fullName>
        <ecNumber evidence="3">2.7.13.3</ecNumber>
    </recommendedName>
</protein>
<dbReference type="CDD" id="cd00082">
    <property type="entry name" value="HisKA"/>
    <property type="match status" value="1"/>
</dbReference>
<dbReference type="InterPro" id="IPR033414">
    <property type="entry name" value="Sensor_dom"/>
</dbReference>
<keyword evidence="14" id="KW-1133">Transmembrane helix</keyword>
<dbReference type="CDD" id="cd17546">
    <property type="entry name" value="REC_hyHK_CKI1_RcsC-like"/>
    <property type="match status" value="1"/>
</dbReference>
<dbReference type="Pfam" id="PF00672">
    <property type="entry name" value="HAMP"/>
    <property type="match status" value="1"/>
</dbReference>
<dbReference type="GO" id="GO:0000155">
    <property type="term" value="F:phosphorelay sensor kinase activity"/>
    <property type="evidence" value="ECO:0007669"/>
    <property type="project" value="InterPro"/>
</dbReference>
<keyword evidence="4 12" id="KW-0597">Phosphoprotein</keyword>
<evidence type="ECO:0000256" key="4">
    <source>
        <dbReference type="ARBA" id="ARBA00022553"/>
    </source>
</evidence>
<evidence type="ECO:0000256" key="2">
    <source>
        <dbReference type="ARBA" id="ARBA00004370"/>
    </source>
</evidence>
<dbReference type="InterPro" id="IPR003660">
    <property type="entry name" value="HAMP_dom"/>
</dbReference>
<dbReference type="SMART" id="SM00387">
    <property type="entry name" value="HATPase_c"/>
    <property type="match status" value="1"/>
</dbReference>